<dbReference type="GO" id="GO:0004386">
    <property type="term" value="F:helicase activity"/>
    <property type="evidence" value="ECO:0007669"/>
    <property type="project" value="UniProtKB-KW"/>
</dbReference>
<keyword evidence="2" id="KW-0547">Nucleotide-binding</keyword>
<keyword evidence="2" id="KW-0347">Helicase</keyword>
<accession>A0A934TZ89</accession>
<keyword evidence="3" id="KW-1185">Reference proteome</keyword>
<gene>
    <name evidence="2" type="ORF">JKK62_08145</name>
</gene>
<evidence type="ECO:0000313" key="3">
    <source>
        <dbReference type="Proteomes" id="UP000633365"/>
    </source>
</evidence>
<dbReference type="InterPro" id="IPR006935">
    <property type="entry name" value="Helicase/UvrB_N"/>
</dbReference>
<dbReference type="InterPro" id="IPR027417">
    <property type="entry name" value="P-loop_NTPase"/>
</dbReference>
<organism evidence="2 3">
    <name type="scientific">Ruminococcus difficilis</name>
    <dbReference type="NCBI Taxonomy" id="2763069"/>
    <lineage>
        <taxon>Bacteria</taxon>
        <taxon>Bacillati</taxon>
        <taxon>Bacillota</taxon>
        <taxon>Clostridia</taxon>
        <taxon>Eubacteriales</taxon>
        <taxon>Oscillospiraceae</taxon>
        <taxon>Ruminococcus</taxon>
    </lineage>
</organism>
<protein>
    <submittedName>
        <fullName evidence="2">DEAD/DEAH box helicase family protein</fullName>
    </submittedName>
</protein>
<reference evidence="2" key="1">
    <citation type="submission" date="2021-01" db="EMBL/GenBank/DDBJ databases">
        <title>Genome public.</title>
        <authorList>
            <person name="Liu C."/>
            <person name="Sun Q."/>
        </authorList>
    </citation>
    <scope>NUCLEOTIDE SEQUENCE</scope>
    <source>
        <strain evidence="2">M6</strain>
    </source>
</reference>
<dbReference type="RefSeq" id="WP_201427513.1">
    <property type="nucleotide sequence ID" value="NZ_JAEQMG010000070.1"/>
</dbReference>
<dbReference type="GO" id="GO:0003677">
    <property type="term" value="F:DNA binding"/>
    <property type="evidence" value="ECO:0007669"/>
    <property type="project" value="InterPro"/>
</dbReference>
<dbReference type="SMART" id="SM00487">
    <property type="entry name" value="DEXDc"/>
    <property type="match status" value="1"/>
</dbReference>
<feature type="domain" description="Helicase ATP-binding" evidence="1">
    <location>
        <begin position="46"/>
        <end position="310"/>
    </location>
</feature>
<dbReference type="GO" id="GO:0005524">
    <property type="term" value="F:ATP binding"/>
    <property type="evidence" value="ECO:0007669"/>
    <property type="project" value="InterPro"/>
</dbReference>
<dbReference type="GO" id="GO:0006139">
    <property type="term" value="P:nucleobase-containing compound metabolic process"/>
    <property type="evidence" value="ECO:0007669"/>
    <property type="project" value="InterPro"/>
</dbReference>
<comment type="caution">
    <text evidence="2">The sequence shown here is derived from an EMBL/GenBank/DDBJ whole genome shotgun (WGS) entry which is preliminary data.</text>
</comment>
<dbReference type="GO" id="GO:0016818">
    <property type="term" value="F:hydrolase activity, acting on acid anhydrides, in phosphorus-containing anhydrides"/>
    <property type="evidence" value="ECO:0007669"/>
    <property type="project" value="InterPro"/>
</dbReference>
<dbReference type="EMBL" id="JAEQMG010000070">
    <property type="protein sequence ID" value="MBK6088621.1"/>
    <property type="molecule type" value="Genomic_DNA"/>
</dbReference>
<keyword evidence="2" id="KW-0067">ATP-binding</keyword>
<dbReference type="Gene3D" id="3.40.50.300">
    <property type="entry name" value="P-loop containing nucleotide triphosphate hydrolases"/>
    <property type="match status" value="2"/>
</dbReference>
<dbReference type="PROSITE" id="PS51192">
    <property type="entry name" value="HELICASE_ATP_BIND_1"/>
    <property type="match status" value="1"/>
</dbReference>
<dbReference type="Pfam" id="PF13307">
    <property type="entry name" value="Helicase_C_2"/>
    <property type="match status" value="1"/>
</dbReference>
<sequence>MDLLSRLSGNSKPLPIEPREIFMSLPQRAKGYEYPRDVQSEVWKKWFDVRNDKNCIIKMNTGSGKTVVGLMILQSCLNEGKGPAIYAVPNKYLVEQVCNEAKALGVNAVTDRQDYSYSENKAILVTTIHAIVNGRSVFGMNSITNYPIGSIIIDDVHACLDTIVEQFSIRVPGSHCLYREIIQIFDEQWREYNIKSYTNIVSSKDPTQQFIVPFWMWQEKQNKIYQLLSKYNTDDDNNHCIFFKLPLIDDSLVTSDCIITARGIDIIPEGVNISKIKSFENADRRIFMSATLSDDSVFVSSIGLCKGDFEKIITPESANDIGDRLILFPRHLNSQITNDEIKDKVFEISKEHNVIVIVPSFDRAKYWDPEGLRIVDKNNINKVVDALKNNILGLFVLVNRYDGIDLPDDACRLLVIDGLPPLLNEKDKYIQSIDSNCRTLKRQQIQRIEQGMGRGVRSNNDSCCIVLMGDNLADILLHQDGISMFSNATREQYKLSKELWNLLIEEFPKPSIDEVFDLANYSLNREDEWIRKSKERLMHIKYSSIPNFDNCSVALRQAYHFSLIMQLQKSIDIINNAINSETQKTTKGFLMQVKAKYINCIDQSQAQQTLLSAKSVNISVMSPLQGVRYEKRINNTKQSKAVCDYITNRGIKQNDYVIHVDSILSSLDFSMDADSFENAIEEIGKIIGFDSTRPDKETKGEGPDNLWAIGNNLYLVIECKNEATSETVSKSYCNQLDGSMRWFSSEYGDKFTATPILVHKSVILDRQASPVEKMRIITQEKLADFKRKIKDFVNALVQDTNWLDENRIQQLLIQYNLNSDSIVNKYSVNYVKN</sequence>
<dbReference type="AlphaFoldDB" id="A0A934TZ89"/>
<dbReference type="Pfam" id="PF04851">
    <property type="entry name" value="ResIII"/>
    <property type="match status" value="1"/>
</dbReference>
<dbReference type="InterPro" id="IPR014001">
    <property type="entry name" value="Helicase_ATP-bd"/>
</dbReference>
<keyword evidence="2" id="KW-0378">Hydrolase</keyword>
<dbReference type="InterPro" id="IPR006555">
    <property type="entry name" value="ATP-dep_Helicase_C"/>
</dbReference>
<evidence type="ECO:0000313" key="2">
    <source>
        <dbReference type="EMBL" id="MBK6088621.1"/>
    </source>
</evidence>
<proteinExistence type="predicted"/>
<dbReference type="SMART" id="SM00491">
    <property type="entry name" value="HELICc2"/>
    <property type="match status" value="1"/>
</dbReference>
<evidence type="ECO:0000259" key="1">
    <source>
        <dbReference type="PROSITE" id="PS51192"/>
    </source>
</evidence>
<dbReference type="SUPFAM" id="SSF52540">
    <property type="entry name" value="P-loop containing nucleoside triphosphate hydrolases"/>
    <property type="match status" value="2"/>
</dbReference>
<name>A0A934TZ89_9FIRM</name>
<dbReference type="Proteomes" id="UP000633365">
    <property type="component" value="Unassembled WGS sequence"/>
</dbReference>